<evidence type="ECO:0000259" key="1">
    <source>
        <dbReference type="Pfam" id="PF05899"/>
    </source>
</evidence>
<feature type="domain" description="(S)-ureidoglycine aminohydrolase cupin" evidence="1">
    <location>
        <begin position="61"/>
        <end position="129"/>
    </location>
</feature>
<name>A0A7W4UP96_9MICO</name>
<sequence>MSEVDGAARNISVGGVIGMQPGSVVHARGASLSHEPVEGWQKVSGEPTTAALELGAFAGAEFGLWEMSAGSMFDVEADEVFLVISGTATVEFLEPALPPIDLEPGSIVRLGEGMRTRWTVTGAPLRKLYLVEGGS</sequence>
<dbReference type="Proteomes" id="UP000545286">
    <property type="component" value="Unassembled WGS sequence"/>
</dbReference>
<dbReference type="RefSeq" id="WP_244964190.1">
    <property type="nucleotide sequence ID" value="NZ_JACHWJ010000003.1"/>
</dbReference>
<dbReference type="EMBL" id="JACHWJ010000003">
    <property type="protein sequence ID" value="MBB2958031.1"/>
    <property type="molecule type" value="Genomic_DNA"/>
</dbReference>
<reference evidence="2 3" key="1">
    <citation type="submission" date="2020-08" db="EMBL/GenBank/DDBJ databases">
        <title>Sequencing the genomes of 1000 actinobacteria strains.</title>
        <authorList>
            <person name="Klenk H.-P."/>
        </authorList>
    </citation>
    <scope>NUCLEOTIDE SEQUENCE [LARGE SCALE GENOMIC DNA]</scope>
    <source>
        <strain evidence="2 3">DSM 20419</strain>
    </source>
</reference>
<dbReference type="InterPro" id="IPR008579">
    <property type="entry name" value="UGlyAH_Cupin_dom"/>
</dbReference>
<dbReference type="InterPro" id="IPR014710">
    <property type="entry name" value="RmlC-like_jellyroll"/>
</dbReference>
<gene>
    <name evidence="2" type="ORF">FHX72_002176</name>
</gene>
<organism evidence="2 3">
    <name type="scientific">Pseudoclavibacter helvolus</name>
    <dbReference type="NCBI Taxonomy" id="255205"/>
    <lineage>
        <taxon>Bacteria</taxon>
        <taxon>Bacillati</taxon>
        <taxon>Actinomycetota</taxon>
        <taxon>Actinomycetes</taxon>
        <taxon>Micrococcales</taxon>
        <taxon>Microbacteriaceae</taxon>
        <taxon>Pseudoclavibacter</taxon>
    </lineage>
</organism>
<keyword evidence="3" id="KW-1185">Reference proteome</keyword>
<dbReference type="InterPro" id="IPR011051">
    <property type="entry name" value="RmlC_Cupin_sf"/>
</dbReference>
<protein>
    <recommendedName>
        <fullName evidence="1">(S)-ureidoglycine aminohydrolase cupin domain-containing protein</fullName>
    </recommendedName>
</protein>
<evidence type="ECO:0000313" key="3">
    <source>
        <dbReference type="Proteomes" id="UP000545286"/>
    </source>
</evidence>
<dbReference type="Pfam" id="PF05899">
    <property type="entry name" value="Cupin_3"/>
    <property type="match status" value="1"/>
</dbReference>
<dbReference type="SUPFAM" id="SSF51182">
    <property type="entry name" value="RmlC-like cupins"/>
    <property type="match status" value="1"/>
</dbReference>
<accession>A0A7W4UP96</accession>
<proteinExistence type="predicted"/>
<dbReference type="AlphaFoldDB" id="A0A7W4UP96"/>
<evidence type="ECO:0000313" key="2">
    <source>
        <dbReference type="EMBL" id="MBB2958031.1"/>
    </source>
</evidence>
<comment type="caution">
    <text evidence="2">The sequence shown here is derived from an EMBL/GenBank/DDBJ whole genome shotgun (WGS) entry which is preliminary data.</text>
</comment>
<dbReference type="Gene3D" id="2.60.120.10">
    <property type="entry name" value="Jelly Rolls"/>
    <property type="match status" value="1"/>
</dbReference>